<accession>X1SJ98</accession>
<gene>
    <name evidence="1" type="ORF">S12H4_20449</name>
</gene>
<dbReference type="EMBL" id="BARW01010373">
    <property type="protein sequence ID" value="GAI75450.1"/>
    <property type="molecule type" value="Genomic_DNA"/>
</dbReference>
<feature type="non-terminal residue" evidence="1">
    <location>
        <position position="1"/>
    </location>
</feature>
<comment type="caution">
    <text evidence="1">The sequence shown here is derived from an EMBL/GenBank/DDBJ whole genome shotgun (WGS) entry which is preliminary data.</text>
</comment>
<dbReference type="AlphaFoldDB" id="X1SJ98"/>
<sequence length="33" mass="3636">PQFAVEAKDSYGGTSLNKVKESIVKAKQNLKEK</sequence>
<reference evidence="1" key="1">
    <citation type="journal article" date="2014" name="Front. Microbiol.">
        <title>High frequency of phylogenetically diverse reductive dehalogenase-homologous genes in deep subseafloor sedimentary metagenomes.</title>
        <authorList>
            <person name="Kawai M."/>
            <person name="Futagami T."/>
            <person name="Toyoda A."/>
            <person name="Takaki Y."/>
            <person name="Nishi S."/>
            <person name="Hori S."/>
            <person name="Arai W."/>
            <person name="Tsubouchi T."/>
            <person name="Morono Y."/>
            <person name="Uchiyama I."/>
            <person name="Ito T."/>
            <person name="Fujiyama A."/>
            <person name="Inagaki F."/>
            <person name="Takami H."/>
        </authorList>
    </citation>
    <scope>NUCLEOTIDE SEQUENCE</scope>
    <source>
        <strain evidence="1">Expedition CK06-06</strain>
    </source>
</reference>
<organism evidence="1">
    <name type="scientific">marine sediment metagenome</name>
    <dbReference type="NCBI Taxonomy" id="412755"/>
    <lineage>
        <taxon>unclassified sequences</taxon>
        <taxon>metagenomes</taxon>
        <taxon>ecological metagenomes</taxon>
    </lineage>
</organism>
<evidence type="ECO:0000313" key="1">
    <source>
        <dbReference type="EMBL" id="GAI75450.1"/>
    </source>
</evidence>
<name>X1SJ98_9ZZZZ</name>
<protein>
    <submittedName>
        <fullName evidence="1">Uncharacterized protein</fullName>
    </submittedName>
</protein>
<proteinExistence type="predicted"/>